<dbReference type="PANTHER" id="PTHR10693:SF20">
    <property type="entry name" value="AT27578P"/>
    <property type="match status" value="1"/>
</dbReference>
<dbReference type="InterPro" id="IPR002075">
    <property type="entry name" value="NTF2_dom"/>
</dbReference>
<dbReference type="GO" id="GO:0005829">
    <property type="term" value="C:cytosol"/>
    <property type="evidence" value="ECO:0007669"/>
    <property type="project" value="TreeGrafter"/>
</dbReference>
<dbReference type="Pfam" id="PF02136">
    <property type="entry name" value="NTF2"/>
    <property type="match status" value="1"/>
</dbReference>
<dbReference type="PROSITE" id="PS50177">
    <property type="entry name" value="NTF2_DOMAIN"/>
    <property type="match status" value="1"/>
</dbReference>
<dbReference type="InterPro" id="IPR032710">
    <property type="entry name" value="NTF2-like_dom_sf"/>
</dbReference>
<evidence type="ECO:0000259" key="2">
    <source>
        <dbReference type="PROSITE" id="PS50177"/>
    </source>
</evidence>
<organism evidence="3 4">
    <name type="scientific">Ostreobium quekettii</name>
    <dbReference type="NCBI Taxonomy" id="121088"/>
    <lineage>
        <taxon>Eukaryota</taxon>
        <taxon>Viridiplantae</taxon>
        <taxon>Chlorophyta</taxon>
        <taxon>core chlorophytes</taxon>
        <taxon>Ulvophyceae</taxon>
        <taxon>TCBD clade</taxon>
        <taxon>Bryopsidales</taxon>
        <taxon>Ostreobineae</taxon>
        <taxon>Ostreobiaceae</taxon>
        <taxon>Ostreobium</taxon>
    </lineage>
</organism>
<evidence type="ECO:0000313" key="3">
    <source>
        <dbReference type="EMBL" id="CAD7696537.1"/>
    </source>
</evidence>
<reference evidence="3" key="1">
    <citation type="submission" date="2020-12" db="EMBL/GenBank/DDBJ databases">
        <authorList>
            <person name="Iha C."/>
        </authorList>
    </citation>
    <scope>NUCLEOTIDE SEQUENCE</scope>
</reference>
<dbReference type="EMBL" id="CAJHUC010000498">
    <property type="protein sequence ID" value="CAD7696537.1"/>
    <property type="molecule type" value="Genomic_DNA"/>
</dbReference>
<dbReference type="SUPFAM" id="SSF54427">
    <property type="entry name" value="NTF2-like"/>
    <property type="match status" value="1"/>
</dbReference>
<sequence length="186" mass="20502">MGSHAPAGQGPGVRVSKDTVAKRFIDMYFGILNTSRQLLYRFYRTDSTVMVSESLEDGSTLSESADTEEAVQELVKTIFADVTIKVETSVAQFSMEGSVLILVSGTITKSNQTDQIQHMDDGIQRMFSQAFLLAPQENGYYVLTDSMQIRGHSSNPILKKKAAEVPFVCSLGLLSSMRPYQNFPAD</sequence>
<name>A0A8S1IZ91_9CHLO</name>
<dbReference type="AlphaFoldDB" id="A0A8S1IZ91"/>
<evidence type="ECO:0000256" key="1">
    <source>
        <dbReference type="ARBA" id="ARBA00022884"/>
    </source>
</evidence>
<protein>
    <recommendedName>
        <fullName evidence="2">NTF2 domain-containing protein</fullName>
    </recommendedName>
</protein>
<feature type="domain" description="NTF2" evidence="2">
    <location>
        <begin position="20"/>
        <end position="149"/>
    </location>
</feature>
<dbReference type="InterPro" id="IPR018222">
    <property type="entry name" value="Nuclear_transport_factor_2_euk"/>
</dbReference>
<dbReference type="Gene3D" id="3.10.450.50">
    <property type="match status" value="1"/>
</dbReference>
<dbReference type="Proteomes" id="UP000708148">
    <property type="component" value="Unassembled WGS sequence"/>
</dbReference>
<accession>A0A8S1IZ91</accession>
<dbReference type="InterPro" id="IPR039539">
    <property type="entry name" value="Ras_GTPase_bind_prot"/>
</dbReference>
<dbReference type="GO" id="GO:1990904">
    <property type="term" value="C:ribonucleoprotein complex"/>
    <property type="evidence" value="ECO:0007669"/>
    <property type="project" value="TreeGrafter"/>
</dbReference>
<dbReference type="GO" id="GO:0003729">
    <property type="term" value="F:mRNA binding"/>
    <property type="evidence" value="ECO:0007669"/>
    <property type="project" value="TreeGrafter"/>
</dbReference>
<dbReference type="CDD" id="cd00780">
    <property type="entry name" value="NTF2"/>
    <property type="match status" value="1"/>
</dbReference>
<dbReference type="OrthoDB" id="339151at2759"/>
<dbReference type="PANTHER" id="PTHR10693">
    <property type="entry name" value="RAS GTPASE-ACTIVATING PROTEIN-BINDING PROTEIN"/>
    <property type="match status" value="1"/>
</dbReference>
<proteinExistence type="predicted"/>
<keyword evidence="4" id="KW-1185">Reference proteome</keyword>
<keyword evidence="1" id="KW-0694">RNA-binding</keyword>
<evidence type="ECO:0000313" key="4">
    <source>
        <dbReference type="Proteomes" id="UP000708148"/>
    </source>
</evidence>
<comment type="caution">
    <text evidence="3">The sequence shown here is derived from an EMBL/GenBank/DDBJ whole genome shotgun (WGS) entry which is preliminary data.</text>
</comment>
<gene>
    <name evidence="3" type="ORF">OSTQU699_LOCUS1898</name>
</gene>